<dbReference type="InterPro" id="IPR012349">
    <property type="entry name" value="Split_barrel_FMN-bd"/>
</dbReference>
<feature type="compositionally biased region" description="Basic and acidic residues" evidence="1">
    <location>
        <begin position="65"/>
        <end position="79"/>
    </location>
</feature>
<evidence type="ECO:0000313" key="2">
    <source>
        <dbReference type="EMBL" id="GMK55241.1"/>
    </source>
</evidence>
<accession>A0AAD3TQS0</accession>
<evidence type="ECO:0000313" key="3">
    <source>
        <dbReference type="Proteomes" id="UP001222932"/>
    </source>
</evidence>
<reference evidence="2" key="2">
    <citation type="submission" date="2023-06" db="EMBL/GenBank/DDBJ databases">
        <authorList>
            <person name="Kobayashi Y."/>
            <person name="Kayamori A."/>
            <person name="Aoki K."/>
            <person name="Shiwa Y."/>
            <person name="Fujita N."/>
            <person name="Sugita T."/>
            <person name="Iwasaki W."/>
            <person name="Tanaka N."/>
            <person name="Takashima M."/>
        </authorList>
    </citation>
    <scope>NUCLEOTIDE SEQUENCE</scope>
    <source>
        <strain evidence="2">HIS016</strain>
    </source>
</reference>
<dbReference type="SUPFAM" id="SSF50475">
    <property type="entry name" value="FMN-binding split barrel"/>
    <property type="match status" value="1"/>
</dbReference>
<dbReference type="Proteomes" id="UP001222932">
    <property type="component" value="Unassembled WGS sequence"/>
</dbReference>
<dbReference type="EMBL" id="BTCM01000002">
    <property type="protein sequence ID" value="GMK55241.1"/>
    <property type="molecule type" value="Genomic_DNA"/>
</dbReference>
<reference evidence="2" key="1">
    <citation type="journal article" date="2023" name="BMC Genomics">
        <title>Chromosome-level genome assemblies of Cutaneotrichosporon spp. (Trichosporonales, Basidiomycota) reveal imbalanced evolution between nucleotide sequences and chromosome synteny.</title>
        <authorList>
            <person name="Kobayashi Y."/>
            <person name="Kayamori A."/>
            <person name="Aoki K."/>
            <person name="Shiwa Y."/>
            <person name="Matsutani M."/>
            <person name="Fujita N."/>
            <person name="Sugita T."/>
            <person name="Iwasaki W."/>
            <person name="Tanaka N."/>
            <person name="Takashima M."/>
        </authorList>
    </citation>
    <scope>NUCLEOTIDE SEQUENCE</scope>
    <source>
        <strain evidence="2">HIS016</strain>
    </source>
</reference>
<evidence type="ECO:0000256" key="1">
    <source>
        <dbReference type="SAM" id="MobiDB-lite"/>
    </source>
</evidence>
<name>A0AAD3TQS0_9TREE</name>
<organism evidence="2 3">
    <name type="scientific">Cutaneotrichosporon spelunceum</name>
    <dbReference type="NCBI Taxonomy" id="1672016"/>
    <lineage>
        <taxon>Eukaryota</taxon>
        <taxon>Fungi</taxon>
        <taxon>Dikarya</taxon>
        <taxon>Basidiomycota</taxon>
        <taxon>Agaricomycotina</taxon>
        <taxon>Tremellomycetes</taxon>
        <taxon>Trichosporonales</taxon>
        <taxon>Trichosporonaceae</taxon>
        <taxon>Cutaneotrichosporon</taxon>
    </lineage>
</organism>
<sequence>MVATIAETPAGLQIYLRGYHQARLVHLLTAETRVCIAATLMGGIVLALSAFNSSIHHRGGVHQGEVAERSEGEAENKEWRDASRAIVEAAEMATTGFVKVMVRSGEPGGERRYEKDEELQGGV</sequence>
<protein>
    <submittedName>
        <fullName evidence="2">Uncharacterized protein</fullName>
    </submittedName>
</protein>
<comment type="caution">
    <text evidence="2">The sequence shown here is derived from an EMBL/GenBank/DDBJ whole genome shotgun (WGS) entry which is preliminary data.</text>
</comment>
<feature type="region of interest" description="Disordered" evidence="1">
    <location>
        <begin position="59"/>
        <end position="79"/>
    </location>
</feature>
<dbReference type="Gene3D" id="2.30.110.10">
    <property type="entry name" value="Electron Transport, Fmn-binding Protein, Chain A"/>
    <property type="match status" value="1"/>
</dbReference>
<gene>
    <name evidence="2" type="ORF">CspeluHIS016_0202970</name>
</gene>
<keyword evidence="3" id="KW-1185">Reference proteome</keyword>
<dbReference type="AlphaFoldDB" id="A0AAD3TQS0"/>
<proteinExistence type="predicted"/>